<comment type="caution">
    <text evidence="1">The sequence shown here is derived from an EMBL/GenBank/DDBJ whole genome shotgun (WGS) entry which is preliminary data.</text>
</comment>
<gene>
    <name evidence="1" type="ORF">HPB47_015787</name>
</gene>
<evidence type="ECO:0000313" key="2">
    <source>
        <dbReference type="Proteomes" id="UP000805193"/>
    </source>
</evidence>
<dbReference type="Proteomes" id="UP000805193">
    <property type="component" value="Unassembled WGS sequence"/>
</dbReference>
<proteinExistence type="predicted"/>
<reference evidence="1 2" key="1">
    <citation type="journal article" date="2020" name="Cell">
        <title>Large-Scale Comparative Analyses of Tick Genomes Elucidate Their Genetic Diversity and Vector Capacities.</title>
        <authorList>
            <consortium name="Tick Genome and Microbiome Consortium (TIGMIC)"/>
            <person name="Jia N."/>
            <person name="Wang J."/>
            <person name="Shi W."/>
            <person name="Du L."/>
            <person name="Sun Y."/>
            <person name="Zhan W."/>
            <person name="Jiang J.F."/>
            <person name="Wang Q."/>
            <person name="Zhang B."/>
            <person name="Ji P."/>
            <person name="Bell-Sakyi L."/>
            <person name="Cui X.M."/>
            <person name="Yuan T.T."/>
            <person name="Jiang B.G."/>
            <person name="Yang W.F."/>
            <person name="Lam T.T."/>
            <person name="Chang Q.C."/>
            <person name="Ding S.J."/>
            <person name="Wang X.J."/>
            <person name="Zhu J.G."/>
            <person name="Ruan X.D."/>
            <person name="Zhao L."/>
            <person name="Wei J.T."/>
            <person name="Ye R.Z."/>
            <person name="Que T.C."/>
            <person name="Du C.H."/>
            <person name="Zhou Y.H."/>
            <person name="Cheng J.X."/>
            <person name="Dai P.F."/>
            <person name="Guo W.B."/>
            <person name="Han X.H."/>
            <person name="Huang E.J."/>
            <person name="Li L.F."/>
            <person name="Wei W."/>
            <person name="Gao Y.C."/>
            <person name="Liu J.Z."/>
            <person name="Shao H.Z."/>
            <person name="Wang X."/>
            <person name="Wang C.C."/>
            <person name="Yang T.C."/>
            <person name="Huo Q.B."/>
            <person name="Li W."/>
            <person name="Chen H.Y."/>
            <person name="Chen S.E."/>
            <person name="Zhou L.G."/>
            <person name="Ni X.B."/>
            <person name="Tian J.H."/>
            <person name="Sheng Y."/>
            <person name="Liu T."/>
            <person name="Pan Y.S."/>
            <person name="Xia L.Y."/>
            <person name="Li J."/>
            <person name="Zhao F."/>
            <person name="Cao W.C."/>
        </authorList>
    </citation>
    <scope>NUCLEOTIDE SEQUENCE [LARGE SCALE GENOMIC DNA]</scope>
    <source>
        <strain evidence="1">Iper-2018</strain>
    </source>
</reference>
<accession>A0AC60QW58</accession>
<sequence>MTNVTEMDETAGDVPAKHFTCSLQCPSDLWSLQTFRTRNAVSYQTAEHVSGKTPPVIFHKMVVFEVDEQENSTTCSIFLTELLHCQRKIQSEEEAQDLLTYADNLLVCCGIGEANKFQPLDLSGVGKVSRDGLYARTCNGSVSQDLEPVGRSPSGSNRSVEKWRSALSGPIE</sequence>
<protein>
    <submittedName>
        <fullName evidence="1">Uncharacterized protein</fullName>
    </submittedName>
</protein>
<name>A0AC60QW58_IXOPE</name>
<evidence type="ECO:0000313" key="1">
    <source>
        <dbReference type="EMBL" id="KAG0442066.1"/>
    </source>
</evidence>
<organism evidence="1 2">
    <name type="scientific">Ixodes persulcatus</name>
    <name type="common">Taiga tick</name>
    <dbReference type="NCBI Taxonomy" id="34615"/>
    <lineage>
        <taxon>Eukaryota</taxon>
        <taxon>Metazoa</taxon>
        <taxon>Ecdysozoa</taxon>
        <taxon>Arthropoda</taxon>
        <taxon>Chelicerata</taxon>
        <taxon>Arachnida</taxon>
        <taxon>Acari</taxon>
        <taxon>Parasitiformes</taxon>
        <taxon>Ixodida</taxon>
        <taxon>Ixodoidea</taxon>
        <taxon>Ixodidae</taxon>
        <taxon>Ixodinae</taxon>
        <taxon>Ixodes</taxon>
    </lineage>
</organism>
<keyword evidence="2" id="KW-1185">Reference proteome</keyword>
<dbReference type="EMBL" id="JABSTQ010004475">
    <property type="protein sequence ID" value="KAG0442066.1"/>
    <property type="molecule type" value="Genomic_DNA"/>
</dbReference>